<feature type="transmembrane region" description="Helical" evidence="2">
    <location>
        <begin position="37"/>
        <end position="63"/>
    </location>
</feature>
<dbReference type="EMBL" id="JBHTLY010000001">
    <property type="protein sequence ID" value="MFD1200616.1"/>
    <property type="molecule type" value="Genomic_DNA"/>
</dbReference>
<evidence type="ECO:0000256" key="1">
    <source>
        <dbReference type="SAM" id="MobiDB-lite"/>
    </source>
</evidence>
<feature type="compositionally biased region" description="Basic and acidic residues" evidence="1">
    <location>
        <begin position="193"/>
        <end position="203"/>
    </location>
</feature>
<reference evidence="4" key="1">
    <citation type="journal article" date="2019" name="Int. J. Syst. Evol. Microbiol.">
        <title>The Global Catalogue of Microorganisms (GCM) 10K type strain sequencing project: providing services to taxonomists for standard genome sequencing and annotation.</title>
        <authorList>
            <consortium name="The Broad Institute Genomics Platform"/>
            <consortium name="The Broad Institute Genome Sequencing Center for Infectious Disease"/>
            <person name="Wu L."/>
            <person name="Ma J."/>
        </authorList>
    </citation>
    <scope>NUCLEOTIDE SEQUENCE [LARGE SCALE GENOMIC DNA]</scope>
    <source>
        <strain evidence="4">CCUG 50213</strain>
    </source>
</reference>
<evidence type="ECO:0000313" key="3">
    <source>
        <dbReference type="EMBL" id="MFD1200616.1"/>
    </source>
</evidence>
<name>A0ABW3TIQ2_9MICO</name>
<gene>
    <name evidence="3" type="ORF">ACFQ3U_01735</name>
</gene>
<proteinExistence type="predicted"/>
<dbReference type="Proteomes" id="UP001597181">
    <property type="component" value="Unassembled WGS sequence"/>
</dbReference>
<accession>A0ABW3TIQ2</accession>
<organism evidence="3 4">
    <name type="scientific">Leucobacter albus</name>
    <dbReference type="NCBI Taxonomy" id="272210"/>
    <lineage>
        <taxon>Bacteria</taxon>
        <taxon>Bacillati</taxon>
        <taxon>Actinomycetota</taxon>
        <taxon>Actinomycetes</taxon>
        <taxon>Micrococcales</taxon>
        <taxon>Microbacteriaceae</taxon>
        <taxon>Leucobacter</taxon>
    </lineage>
</organism>
<keyword evidence="2" id="KW-0812">Transmembrane</keyword>
<protein>
    <submittedName>
        <fullName evidence="3">Uncharacterized protein</fullName>
    </submittedName>
</protein>
<sequence length="341" mass="38123">MKFLKWLFWILLVVAFIELFIWKLLPVLQRLEWQTTWDIWAILTAIGTIGATVTSLVLAFRAWAQERKSAARLISAWITDDHVAKPDGSAYERKVQLHIANESNEPAFNAMASVHVGREHTPLGPLAAPSPISVIPPRREHVYDISVPLLAHSGAWLPKASLTFQDPSGKTWLRDVDGSLRNVSGKKQKWSKPRNEPDERQIGDQDSFFNPLTTVLTFLAGLRDPETDNDNLKVLLAEQAPGWNDVDLAAVQADLEGFQPTSMVDYQAPRIARVKLSGDRSLEGRYVVGDGKHIELQKLKFVTLTLHPEKGWQIFGIGDAVPTDRIHFGGSLNEEIKPYGG</sequence>
<evidence type="ECO:0000313" key="4">
    <source>
        <dbReference type="Proteomes" id="UP001597181"/>
    </source>
</evidence>
<keyword evidence="2" id="KW-1133">Transmembrane helix</keyword>
<keyword evidence="4" id="KW-1185">Reference proteome</keyword>
<feature type="region of interest" description="Disordered" evidence="1">
    <location>
        <begin position="184"/>
        <end position="205"/>
    </location>
</feature>
<evidence type="ECO:0000256" key="2">
    <source>
        <dbReference type="SAM" id="Phobius"/>
    </source>
</evidence>
<comment type="caution">
    <text evidence="3">The sequence shown here is derived from an EMBL/GenBank/DDBJ whole genome shotgun (WGS) entry which is preliminary data.</text>
</comment>
<keyword evidence="2" id="KW-0472">Membrane</keyword>
<dbReference type="RefSeq" id="WP_343958984.1">
    <property type="nucleotide sequence ID" value="NZ_BAAAKZ010000003.1"/>
</dbReference>
<feature type="transmembrane region" description="Helical" evidence="2">
    <location>
        <begin position="6"/>
        <end position="25"/>
    </location>
</feature>